<proteinExistence type="inferred from homology"/>
<gene>
    <name evidence="5 8" type="primary">fmt</name>
    <name evidence="8" type="ORF">RH857_10515</name>
</gene>
<evidence type="ECO:0000313" key="9">
    <source>
        <dbReference type="Proteomes" id="UP001260872"/>
    </source>
</evidence>
<dbReference type="SUPFAM" id="SSF50486">
    <property type="entry name" value="FMT C-terminal domain-like"/>
    <property type="match status" value="1"/>
</dbReference>
<dbReference type="PANTHER" id="PTHR11138:SF5">
    <property type="entry name" value="METHIONYL-TRNA FORMYLTRANSFERASE, MITOCHONDRIAL"/>
    <property type="match status" value="1"/>
</dbReference>
<keyword evidence="3 5" id="KW-0808">Transferase</keyword>
<dbReference type="InterPro" id="IPR002376">
    <property type="entry name" value="Formyl_transf_N"/>
</dbReference>
<accession>A0ABU1FVQ6</accession>
<dbReference type="Pfam" id="PF02911">
    <property type="entry name" value="Formyl_trans_C"/>
    <property type="match status" value="1"/>
</dbReference>
<organism evidence="8 9">
    <name type="scientific">Nesterenkonia flava</name>
    <dbReference type="NCBI Taxonomy" id="469799"/>
    <lineage>
        <taxon>Bacteria</taxon>
        <taxon>Bacillati</taxon>
        <taxon>Actinomycetota</taxon>
        <taxon>Actinomycetes</taxon>
        <taxon>Micrococcales</taxon>
        <taxon>Micrococcaceae</taxon>
        <taxon>Nesterenkonia</taxon>
    </lineage>
</organism>
<dbReference type="EMBL" id="JAVKGT010000028">
    <property type="protein sequence ID" value="MDR5712560.1"/>
    <property type="molecule type" value="Genomic_DNA"/>
</dbReference>
<keyword evidence="4 5" id="KW-0648">Protein biosynthesis</keyword>
<evidence type="ECO:0000259" key="7">
    <source>
        <dbReference type="Pfam" id="PF02911"/>
    </source>
</evidence>
<feature type="domain" description="Formyl transferase C-terminal" evidence="7">
    <location>
        <begin position="209"/>
        <end position="314"/>
    </location>
</feature>
<dbReference type="GO" id="GO:0004479">
    <property type="term" value="F:methionyl-tRNA formyltransferase activity"/>
    <property type="evidence" value="ECO:0007669"/>
    <property type="project" value="UniProtKB-EC"/>
</dbReference>
<keyword evidence="9" id="KW-1185">Reference proteome</keyword>
<dbReference type="HAMAP" id="MF_00182">
    <property type="entry name" value="Formyl_trans"/>
    <property type="match status" value="1"/>
</dbReference>
<dbReference type="Pfam" id="PF00551">
    <property type="entry name" value="Formyl_trans_N"/>
    <property type="match status" value="1"/>
</dbReference>
<dbReference type="SUPFAM" id="SSF53328">
    <property type="entry name" value="Formyltransferase"/>
    <property type="match status" value="1"/>
</dbReference>
<dbReference type="InterPro" id="IPR011034">
    <property type="entry name" value="Formyl_transferase-like_C_sf"/>
</dbReference>
<dbReference type="PANTHER" id="PTHR11138">
    <property type="entry name" value="METHIONYL-TRNA FORMYLTRANSFERASE"/>
    <property type="match status" value="1"/>
</dbReference>
<dbReference type="RefSeq" id="WP_310537932.1">
    <property type="nucleotide sequence ID" value="NZ_BAAAOC010000082.1"/>
</dbReference>
<evidence type="ECO:0000256" key="1">
    <source>
        <dbReference type="ARBA" id="ARBA00010699"/>
    </source>
</evidence>
<dbReference type="Gene3D" id="3.40.50.12230">
    <property type="match status" value="1"/>
</dbReference>
<dbReference type="InterPro" id="IPR005793">
    <property type="entry name" value="Formyl_trans_C"/>
</dbReference>
<feature type="domain" description="Formyl transferase N-terminal" evidence="6">
    <location>
        <begin position="14"/>
        <end position="183"/>
    </location>
</feature>
<evidence type="ECO:0000256" key="3">
    <source>
        <dbReference type="ARBA" id="ARBA00022679"/>
    </source>
</evidence>
<dbReference type="CDD" id="cd08646">
    <property type="entry name" value="FMT_core_Met-tRNA-FMT_N"/>
    <property type="match status" value="1"/>
</dbReference>
<evidence type="ECO:0000259" key="6">
    <source>
        <dbReference type="Pfam" id="PF00551"/>
    </source>
</evidence>
<comment type="caution">
    <text evidence="8">The sequence shown here is derived from an EMBL/GenBank/DDBJ whole genome shotgun (WGS) entry which is preliminary data.</text>
</comment>
<evidence type="ECO:0000313" key="8">
    <source>
        <dbReference type="EMBL" id="MDR5712560.1"/>
    </source>
</evidence>
<feature type="binding site" evidence="5">
    <location>
        <begin position="116"/>
        <end position="119"/>
    </location>
    <ligand>
        <name>(6S)-5,6,7,8-tetrahydrofolate</name>
        <dbReference type="ChEBI" id="CHEBI:57453"/>
    </ligand>
</feature>
<evidence type="ECO:0000256" key="4">
    <source>
        <dbReference type="ARBA" id="ARBA00022917"/>
    </source>
</evidence>
<dbReference type="Proteomes" id="UP001260872">
    <property type="component" value="Unassembled WGS sequence"/>
</dbReference>
<dbReference type="InterPro" id="IPR005794">
    <property type="entry name" value="Fmt"/>
</dbReference>
<dbReference type="EC" id="2.1.2.9" evidence="2 5"/>
<dbReference type="InterPro" id="IPR036477">
    <property type="entry name" value="Formyl_transf_N_sf"/>
</dbReference>
<dbReference type="NCBIfam" id="TIGR00460">
    <property type="entry name" value="fmt"/>
    <property type="match status" value="1"/>
</dbReference>
<dbReference type="InterPro" id="IPR041711">
    <property type="entry name" value="Met-tRNA-FMT_N"/>
</dbReference>
<protein>
    <recommendedName>
        <fullName evidence="2 5">Methionyl-tRNA formyltransferase</fullName>
        <ecNumber evidence="2 5">2.1.2.9</ecNumber>
    </recommendedName>
</protein>
<dbReference type="CDD" id="cd08704">
    <property type="entry name" value="Met_tRNA_FMT_C"/>
    <property type="match status" value="1"/>
</dbReference>
<comment type="similarity">
    <text evidence="1 5">Belongs to the Fmt family.</text>
</comment>
<name>A0ABU1FVQ6_9MICC</name>
<evidence type="ECO:0000256" key="2">
    <source>
        <dbReference type="ARBA" id="ARBA00012261"/>
    </source>
</evidence>
<reference evidence="9" key="1">
    <citation type="submission" date="2023-07" db="EMBL/GenBank/DDBJ databases">
        <title>Description of three actinobacteria isolated from air of manufacturing shop in a pharmaceutical factory.</title>
        <authorList>
            <person name="Zhang D.-F."/>
        </authorList>
    </citation>
    <scope>NUCLEOTIDE SEQUENCE [LARGE SCALE GENOMIC DNA]</scope>
    <source>
        <strain evidence="9">CCTCC AB 207010</strain>
    </source>
</reference>
<comment type="function">
    <text evidence="5">Attaches a formyl group to the free amino group of methionyl-tRNA(fMet). The formyl group appears to play a dual role in the initiator identity of N-formylmethionyl-tRNA by promoting its recognition by IF2 and preventing the misappropriation of this tRNA by the elongation apparatus.</text>
</comment>
<comment type="catalytic activity">
    <reaction evidence="5">
        <text>L-methionyl-tRNA(fMet) + (6R)-10-formyltetrahydrofolate = N-formyl-L-methionyl-tRNA(fMet) + (6S)-5,6,7,8-tetrahydrofolate + H(+)</text>
        <dbReference type="Rhea" id="RHEA:24380"/>
        <dbReference type="Rhea" id="RHEA-COMP:9952"/>
        <dbReference type="Rhea" id="RHEA-COMP:9953"/>
        <dbReference type="ChEBI" id="CHEBI:15378"/>
        <dbReference type="ChEBI" id="CHEBI:57453"/>
        <dbReference type="ChEBI" id="CHEBI:78530"/>
        <dbReference type="ChEBI" id="CHEBI:78844"/>
        <dbReference type="ChEBI" id="CHEBI:195366"/>
        <dbReference type="EC" id="2.1.2.9"/>
    </reaction>
</comment>
<dbReference type="InterPro" id="IPR044135">
    <property type="entry name" value="Met-tRNA-FMT_C"/>
</dbReference>
<sequence>MSELAPPAAPLIFAGTPPIAAQCLQGLLESGQHIAAVLTRPDAPVGRKRTLTPSPVAQVAEDAGLPVIKTAKVTEETTRTLSEYSPALGVVVAYGALLPQHALDVPERGWVNLHYSALPHYRGAAPVQHAMLNGETTTAATIFQLEAGMDTGPVHASAEYRIPELTSAGTVLTELTDLGTRLLDRLIPQLLNGDSTPTPQSGVPSFAPKLTREDAFIDPNRPAQELVHRINATIPEPGAWTFNGENRIKLGVARAYEQDLPDDAEPGQVLLLDSDRDEKSTLVVLAAGDRRGVVLTQVQPAGKQMMNAADWQRGLSRDVRLGGTP</sequence>
<evidence type="ECO:0000256" key="5">
    <source>
        <dbReference type="HAMAP-Rule" id="MF_00182"/>
    </source>
</evidence>